<gene>
    <name evidence="7" type="ORF">bcere0026_58330</name>
</gene>
<dbReference type="PROSITE" id="PS51898">
    <property type="entry name" value="TYR_RECOMBINASE"/>
    <property type="match status" value="1"/>
</dbReference>
<dbReference type="InterPro" id="IPR002104">
    <property type="entry name" value="Integrase_catalytic"/>
</dbReference>
<dbReference type="GO" id="GO:0006310">
    <property type="term" value="P:DNA recombination"/>
    <property type="evidence" value="ECO:0007669"/>
    <property type="project" value="UniProtKB-KW"/>
</dbReference>
<dbReference type="SUPFAM" id="SSF47823">
    <property type="entry name" value="lambda integrase-like, N-terminal domain"/>
    <property type="match status" value="1"/>
</dbReference>
<dbReference type="PROSITE" id="PS51900">
    <property type="entry name" value="CB"/>
    <property type="match status" value="1"/>
</dbReference>
<dbReference type="InterPro" id="IPR044068">
    <property type="entry name" value="CB"/>
</dbReference>
<dbReference type="Proteomes" id="UP000001753">
    <property type="component" value="Chromosome"/>
</dbReference>
<dbReference type="Pfam" id="PF02899">
    <property type="entry name" value="Phage_int_SAM_1"/>
    <property type="match status" value="1"/>
</dbReference>
<dbReference type="InterPro" id="IPR013762">
    <property type="entry name" value="Integrase-like_cat_sf"/>
</dbReference>
<evidence type="ECO:0000256" key="1">
    <source>
        <dbReference type="ARBA" id="ARBA00022908"/>
    </source>
</evidence>
<dbReference type="InterPro" id="IPR010998">
    <property type="entry name" value="Integrase_recombinase_N"/>
</dbReference>
<dbReference type="HOGENOM" id="CLU_076827_0_0_9"/>
<dbReference type="Gene3D" id="1.10.443.10">
    <property type="entry name" value="Intergrase catalytic core"/>
    <property type="match status" value="1"/>
</dbReference>
<evidence type="ECO:0000256" key="4">
    <source>
        <dbReference type="PROSITE-ProRule" id="PRU01248"/>
    </source>
</evidence>
<evidence type="ECO:0000256" key="3">
    <source>
        <dbReference type="ARBA" id="ARBA00023172"/>
    </source>
</evidence>
<feature type="domain" description="Tyr recombinase" evidence="5">
    <location>
        <begin position="132"/>
        <end position="343"/>
    </location>
</feature>
<accession>C2Y4B1</accession>
<proteinExistence type="predicted"/>
<keyword evidence="2 4" id="KW-0238">DNA-binding</keyword>
<evidence type="ECO:0000256" key="2">
    <source>
        <dbReference type="ARBA" id="ARBA00023125"/>
    </source>
</evidence>
<sequence length="357" mass="42200">MPIFRKVCYNIRNNQGGGTMETTEFHDTIQAFSIFLLNKGRKSSTIKRYVYDIEDFGHWLEKNKKLPSSNIWATLCTKDYEDYFSDLKKNRHYSEKTMHRVFIVLNRMHHFLNIPNPLKNMEITIQPNRALRNEDFISSDEEKRLKHIVTSLEGLSEKQRPVRPLLMDRNIAILSILIDYGLSLQELTALTMHHVHFETNTLSIPATAGVERTITLAIEDKKQLYTYYKSIPEPVRPKYHSNDPLFVAFDFNRGTYRWVYENDAPKALTEIAIQKMIRLEVARANLRKGISGQHFRNTFILRLIKKQTPEPEIIKLVGFKSKISLKRYYQYAENKKTPYNKAFFYFFLERIHFTMTI</sequence>
<dbReference type="SUPFAM" id="SSF56349">
    <property type="entry name" value="DNA breaking-rejoining enzymes"/>
    <property type="match status" value="1"/>
</dbReference>
<dbReference type="CDD" id="cd00397">
    <property type="entry name" value="DNA_BRE_C"/>
    <property type="match status" value="1"/>
</dbReference>
<evidence type="ECO:0000259" key="6">
    <source>
        <dbReference type="PROSITE" id="PS51900"/>
    </source>
</evidence>
<dbReference type="InterPro" id="IPR011010">
    <property type="entry name" value="DNA_brk_join_enz"/>
</dbReference>
<comment type="caution">
    <text evidence="7">The sequence shown here is derived from an EMBL/GenBank/DDBJ whole genome shotgun (WGS) entry which is preliminary data.</text>
</comment>
<dbReference type="GO" id="GO:0003677">
    <property type="term" value="F:DNA binding"/>
    <property type="evidence" value="ECO:0007669"/>
    <property type="project" value="UniProtKB-UniRule"/>
</dbReference>
<dbReference type="Gene3D" id="1.10.150.130">
    <property type="match status" value="1"/>
</dbReference>
<evidence type="ECO:0000259" key="5">
    <source>
        <dbReference type="PROSITE" id="PS51898"/>
    </source>
</evidence>
<dbReference type="AlphaFoldDB" id="C2Y4B1"/>
<organism evidence="7">
    <name type="scientific">Bacillus mycoides</name>
    <dbReference type="NCBI Taxonomy" id="1405"/>
    <lineage>
        <taxon>Bacteria</taxon>
        <taxon>Bacillati</taxon>
        <taxon>Bacillota</taxon>
        <taxon>Bacilli</taxon>
        <taxon>Bacillales</taxon>
        <taxon>Bacillaceae</taxon>
        <taxon>Bacillus</taxon>
        <taxon>Bacillus cereus group</taxon>
    </lineage>
</organism>
<evidence type="ECO:0000313" key="7">
    <source>
        <dbReference type="EMBL" id="EEL67220.1"/>
    </source>
</evidence>
<protein>
    <submittedName>
        <fullName evidence="7">Phage integrase</fullName>
    </submittedName>
</protein>
<dbReference type="PANTHER" id="PTHR30349:SF86">
    <property type="entry name" value="INTEGRASE_RECOMBINASE AQ_AA09-RELATED"/>
    <property type="match status" value="1"/>
</dbReference>
<dbReference type="EMBL" id="ACMP01000241">
    <property type="protein sequence ID" value="EEL67220.1"/>
    <property type="molecule type" value="Genomic_DNA"/>
</dbReference>
<dbReference type="InterPro" id="IPR004107">
    <property type="entry name" value="Integrase_SAM-like_N"/>
</dbReference>
<reference evidence="7" key="1">
    <citation type="journal article" date="2012" name="Genome Res.">
        <title>Genomic characterization of the Bacillus cereus sensu lato species: Backdrop to the evolution of Bacillus anthracis.</title>
        <authorList>
            <person name="Zwick M.E."/>
            <person name="Joseph S.J."/>
            <person name="Didelot X."/>
            <person name="Chen P.E."/>
            <person name="Bishop-Lilly K.A."/>
            <person name="Stewart A.C."/>
            <person name="Willner K."/>
            <person name="Nolan N."/>
            <person name="Lentz S."/>
            <person name="Thomason M.K."/>
            <person name="Sozhamannan S."/>
            <person name="Mateczun A.J."/>
            <person name="Du L."/>
            <person name="Read T.D."/>
        </authorList>
    </citation>
    <scope>NUCLEOTIDE SEQUENCE [LARGE SCALE GENOMIC DNA]</scope>
    <source>
        <strain evidence="7">AH603</strain>
    </source>
</reference>
<dbReference type="Pfam" id="PF00589">
    <property type="entry name" value="Phage_integrase"/>
    <property type="match status" value="1"/>
</dbReference>
<name>C2Y4B1_BACMY</name>
<keyword evidence="3" id="KW-0233">DNA recombination</keyword>
<keyword evidence="1" id="KW-0229">DNA integration</keyword>
<dbReference type="PANTHER" id="PTHR30349">
    <property type="entry name" value="PHAGE INTEGRASE-RELATED"/>
    <property type="match status" value="1"/>
</dbReference>
<dbReference type="GO" id="GO:0015074">
    <property type="term" value="P:DNA integration"/>
    <property type="evidence" value="ECO:0007669"/>
    <property type="project" value="UniProtKB-KW"/>
</dbReference>
<dbReference type="InterPro" id="IPR050090">
    <property type="entry name" value="Tyrosine_recombinase_XerCD"/>
</dbReference>
<feature type="domain" description="Core-binding (CB)" evidence="6">
    <location>
        <begin position="23"/>
        <end position="113"/>
    </location>
</feature>